<accession>A0A1I1CGX7</accession>
<dbReference type="AlphaFoldDB" id="A0A1I1CGX7"/>
<dbReference type="EMBL" id="FOKG01000027">
    <property type="protein sequence ID" value="SFB61302.1"/>
    <property type="molecule type" value="Genomic_DNA"/>
</dbReference>
<keyword evidence="1" id="KW-0812">Transmembrane</keyword>
<organism evidence="2 3">
    <name type="scientific">Amycolatopsis marina</name>
    <dbReference type="NCBI Taxonomy" id="490629"/>
    <lineage>
        <taxon>Bacteria</taxon>
        <taxon>Bacillati</taxon>
        <taxon>Actinomycetota</taxon>
        <taxon>Actinomycetes</taxon>
        <taxon>Pseudonocardiales</taxon>
        <taxon>Pseudonocardiaceae</taxon>
        <taxon>Amycolatopsis</taxon>
    </lineage>
</organism>
<gene>
    <name evidence="2" type="ORF">SAMN05216266_12774</name>
</gene>
<evidence type="ECO:0000256" key="1">
    <source>
        <dbReference type="SAM" id="Phobius"/>
    </source>
</evidence>
<dbReference type="STRING" id="490629.SAMN05216266_12774"/>
<reference evidence="3" key="1">
    <citation type="submission" date="2016-10" db="EMBL/GenBank/DDBJ databases">
        <authorList>
            <person name="Varghese N."/>
            <person name="Submissions S."/>
        </authorList>
    </citation>
    <scope>NUCLEOTIDE SEQUENCE [LARGE SCALE GENOMIC DNA]</scope>
    <source>
        <strain evidence="3">CGMCC 4.3568</strain>
    </source>
</reference>
<name>A0A1I1CGX7_9PSEU</name>
<protein>
    <submittedName>
        <fullName evidence="2">Uncharacterized protein</fullName>
    </submittedName>
</protein>
<keyword evidence="1" id="KW-0472">Membrane</keyword>
<sequence>MALLFSSVLHGVLILLLALGLTADGARRAFVTPERTGARRALVALTALAFTGAVATTAALIAS</sequence>
<evidence type="ECO:0000313" key="2">
    <source>
        <dbReference type="EMBL" id="SFB61302.1"/>
    </source>
</evidence>
<keyword evidence="3" id="KW-1185">Reference proteome</keyword>
<evidence type="ECO:0000313" key="3">
    <source>
        <dbReference type="Proteomes" id="UP000243799"/>
    </source>
</evidence>
<feature type="transmembrane region" description="Helical" evidence="1">
    <location>
        <begin position="41"/>
        <end position="62"/>
    </location>
</feature>
<dbReference type="Proteomes" id="UP000243799">
    <property type="component" value="Unassembled WGS sequence"/>
</dbReference>
<keyword evidence="1" id="KW-1133">Transmembrane helix</keyword>
<proteinExistence type="predicted"/>